<organism evidence="1 2">
    <name type="scientific">Candidatus Amesbacteria bacterium GW2011_GWA2_47_11b</name>
    <dbReference type="NCBI Taxonomy" id="1618358"/>
    <lineage>
        <taxon>Bacteria</taxon>
        <taxon>Candidatus Amesiibacteriota</taxon>
    </lineage>
</organism>
<dbReference type="EMBL" id="LCNO01000018">
    <property type="protein sequence ID" value="KKU57361.1"/>
    <property type="molecule type" value="Genomic_DNA"/>
</dbReference>
<evidence type="ECO:0000313" key="2">
    <source>
        <dbReference type="Proteomes" id="UP000034307"/>
    </source>
</evidence>
<dbReference type="Proteomes" id="UP000034307">
    <property type="component" value="Unassembled WGS sequence"/>
</dbReference>
<comment type="caution">
    <text evidence="1">The sequence shown here is derived from an EMBL/GenBank/DDBJ whole genome shotgun (WGS) entry which is preliminary data.</text>
</comment>
<protein>
    <submittedName>
        <fullName evidence="1">Uncharacterized protein</fullName>
    </submittedName>
</protein>
<sequence length="85" mass="8727">MSGDDKSEMVPGSAASNAVMGVARQTIDSEGRPMAVVGVEGGVLSVFVGRVNEAGRLVTKVIHVAQSVAAGMFGIAREEDKRPKG</sequence>
<proteinExistence type="predicted"/>
<dbReference type="AlphaFoldDB" id="A0A0G1RJP3"/>
<name>A0A0G1RJP3_9BACT</name>
<evidence type="ECO:0000313" key="1">
    <source>
        <dbReference type="EMBL" id="KKU57361.1"/>
    </source>
</evidence>
<reference evidence="1 2" key="1">
    <citation type="journal article" date="2015" name="Nature">
        <title>rRNA introns, odd ribosomes, and small enigmatic genomes across a large radiation of phyla.</title>
        <authorList>
            <person name="Brown C.T."/>
            <person name="Hug L.A."/>
            <person name="Thomas B.C."/>
            <person name="Sharon I."/>
            <person name="Castelle C.J."/>
            <person name="Singh A."/>
            <person name="Wilkins M.J."/>
            <person name="Williams K.H."/>
            <person name="Banfield J.F."/>
        </authorList>
    </citation>
    <scope>NUCLEOTIDE SEQUENCE [LARGE SCALE GENOMIC DNA]</scope>
</reference>
<gene>
    <name evidence="1" type="ORF">UX80_C0018G0015</name>
</gene>
<accession>A0A0G1RJP3</accession>